<dbReference type="InterPro" id="IPR029056">
    <property type="entry name" value="Ribokinase-like"/>
</dbReference>
<dbReference type="PANTHER" id="PTHR46969:SF1">
    <property type="entry name" value="BIFUNCTIONAL PROTEIN HLDE"/>
    <property type="match status" value="1"/>
</dbReference>
<evidence type="ECO:0000313" key="5">
    <source>
        <dbReference type="Proteomes" id="UP000232122"/>
    </source>
</evidence>
<dbReference type="PANTHER" id="PTHR46969">
    <property type="entry name" value="BIFUNCTIONAL PROTEIN HLDE"/>
    <property type="match status" value="1"/>
</dbReference>
<gene>
    <name evidence="4" type="primary">rfaE1</name>
    <name evidence="4" type="ORF">CH379_015155</name>
</gene>
<feature type="domain" description="Carbohydrate kinase PfkB" evidence="3">
    <location>
        <begin position="21"/>
        <end position="319"/>
    </location>
</feature>
<name>A0AAE4QPR7_9LEPT</name>
<sequence>MYYLDRNRFQTSTENLKNLNIIVIGDFILDEYLIGEVNRISPEAPVPVVWVRKEKITLGGAGNVVKNLSSLGVKSVVLGRAGKDEKANILLDLLARENSDTEKNFLIRSESVPTILKTRVIAGHQQVCRIDKEELKPISREEEDSLLKAFSERIDSADAVILSDYDKGTLTPRIIEEVSKLCRERDKIVTVDPQVSHFFLYNGVSILTPNHHEAGKAVGRKLETDLEILSAAEEIVRKLSCPSVMITRGEKGMSIYVTSKKEIYHIPTVAQEVFDVTGAGDTVISVYTAYHAAGLNELEASVVSNAAAGIVVGKLGAETVSTEELERSLSDRGTFST</sequence>
<dbReference type="GO" id="GO:0033785">
    <property type="term" value="F:heptose 7-phosphate kinase activity"/>
    <property type="evidence" value="ECO:0007669"/>
    <property type="project" value="TreeGrafter"/>
</dbReference>
<dbReference type="InterPro" id="IPR011913">
    <property type="entry name" value="RfaE_dom_I"/>
</dbReference>
<reference evidence="4 5" key="1">
    <citation type="journal article" date="2018" name="Microb. Genom.">
        <title>Deciphering the unexplored Leptospira diversity from soils uncovers genomic evolution to virulence.</title>
        <authorList>
            <person name="Thibeaux R."/>
            <person name="Iraola G."/>
            <person name="Ferres I."/>
            <person name="Bierque E."/>
            <person name="Girault D."/>
            <person name="Soupe-Gilbert M.E."/>
            <person name="Picardeau M."/>
            <person name="Goarant C."/>
        </authorList>
    </citation>
    <scope>NUCLEOTIDE SEQUENCE [LARGE SCALE GENOMIC DNA]</scope>
    <source>
        <strain evidence="4 5">ATI7-C-A5</strain>
    </source>
</reference>
<keyword evidence="2 4" id="KW-0418">Kinase</keyword>
<dbReference type="Proteomes" id="UP000232122">
    <property type="component" value="Unassembled WGS sequence"/>
</dbReference>
<evidence type="ECO:0000256" key="1">
    <source>
        <dbReference type="ARBA" id="ARBA00022679"/>
    </source>
</evidence>
<dbReference type="GO" id="GO:0016773">
    <property type="term" value="F:phosphotransferase activity, alcohol group as acceptor"/>
    <property type="evidence" value="ECO:0007669"/>
    <property type="project" value="InterPro"/>
</dbReference>
<dbReference type="GO" id="GO:0005829">
    <property type="term" value="C:cytosol"/>
    <property type="evidence" value="ECO:0007669"/>
    <property type="project" value="TreeGrafter"/>
</dbReference>
<dbReference type="SUPFAM" id="SSF53613">
    <property type="entry name" value="Ribokinase-like"/>
    <property type="match status" value="1"/>
</dbReference>
<proteinExistence type="predicted"/>
<dbReference type="Pfam" id="PF00294">
    <property type="entry name" value="PfkB"/>
    <property type="match status" value="1"/>
</dbReference>
<evidence type="ECO:0000256" key="2">
    <source>
        <dbReference type="ARBA" id="ARBA00022777"/>
    </source>
</evidence>
<dbReference type="NCBIfam" id="TIGR02198">
    <property type="entry name" value="rfaE_dom_I"/>
    <property type="match status" value="1"/>
</dbReference>
<dbReference type="Gene3D" id="3.40.1190.20">
    <property type="match status" value="1"/>
</dbReference>
<dbReference type="RefSeq" id="WP_317573488.1">
    <property type="nucleotide sequence ID" value="NZ_NPEF02000018.1"/>
</dbReference>
<keyword evidence="5" id="KW-1185">Reference proteome</keyword>
<dbReference type="GO" id="GO:0033786">
    <property type="term" value="F:heptose-1-phosphate adenylyltransferase activity"/>
    <property type="evidence" value="ECO:0007669"/>
    <property type="project" value="TreeGrafter"/>
</dbReference>
<evidence type="ECO:0000313" key="4">
    <source>
        <dbReference type="EMBL" id="MDV6236967.1"/>
    </source>
</evidence>
<evidence type="ECO:0000259" key="3">
    <source>
        <dbReference type="Pfam" id="PF00294"/>
    </source>
</evidence>
<dbReference type="EMBL" id="NPEF02000018">
    <property type="protein sequence ID" value="MDV6236967.1"/>
    <property type="molecule type" value="Genomic_DNA"/>
</dbReference>
<dbReference type="FunFam" id="3.40.1190.20:FF:000002">
    <property type="entry name" value="Bifunctional protein HldE"/>
    <property type="match status" value="1"/>
</dbReference>
<comment type="caution">
    <text evidence="4">The sequence shown here is derived from an EMBL/GenBank/DDBJ whole genome shotgun (WGS) entry which is preliminary data.</text>
</comment>
<dbReference type="InterPro" id="IPR011611">
    <property type="entry name" value="PfkB_dom"/>
</dbReference>
<keyword evidence="1" id="KW-0808">Transferase</keyword>
<organism evidence="4 5">
    <name type="scientific">Leptospira ellisii</name>
    <dbReference type="NCBI Taxonomy" id="2023197"/>
    <lineage>
        <taxon>Bacteria</taxon>
        <taxon>Pseudomonadati</taxon>
        <taxon>Spirochaetota</taxon>
        <taxon>Spirochaetia</taxon>
        <taxon>Leptospirales</taxon>
        <taxon>Leptospiraceae</taxon>
        <taxon>Leptospira</taxon>
    </lineage>
</organism>
<dbReference type="AlphaFoldDB" id="A0AAE4QPR7"/>
<protein>
    <submittedName>
        <fullName evidence="4">D-glycero-beta-D-manno-heptose-7-phosphate kinase</fullName>
    </submittedName>
</protein>
<dbReference type="CDD" id="cd01172">
    <property type="entry name" value="RfaE_like"/>
    <property type="match status" value="1"/>
</dbReference>
<accession>A0AAE4QPR7</accession>